<evidence type="ECO:0008006" key="2">
    <source>
        <dbReference type="Google" id="ProtNLM"/>
    </source>
</evidence>
<dbReference type="InterPro" id="IPR011990">
    <property type="entry name" value="TPR-like_helical_dom_sf"/>
</dbReference>
<dbReference type="EMBL" id="UOFX01000044">
    <property type="protein sequence ID" value="VAX09146.1"/>
    <property type="molecule type" value="Genomic_DNA"/>
</dbReference>
<reference evidence="1" key="1">
    <citation type="submission" date="2018-06" db="EMBL/GenBank/DDBJ databases">
        <authorList>
            <person name="Zhirakovskaya E."/>
        </authorList>
    </citation>
    <scope>NUCLEOTIDE SEQUENCE</scope>
</reference>
<dbReference type="AlphaFoldDB" id="A0A3B1AT35"/>
<organism evidence="1">
    <name type="scientific">hydrothermal vent metagenome</name>
    <dbReference type="NCBI Taxonomy" id="652676"/>
    <lineage>
        <taxon>unclassified sequences</taxon>
        <taxon>metagenomes</taxon>
        <taxon>ecological metagenomes</taxon>
    </lineage>
</organism>
<proteinExistence type="predicted"/>
<sequence>MNTKALLLIVTFIAVAAVSAYFLLFSTPATPPSLIEAPTPKVAALTWEQLLESLADKPAIEIRQHGVRFFQDRDPDKAFLLFKQAAKKDDGWSAMVIGEMYDPATFTAEDFDPEKTAFSKPNPGKALQWYDLAIKHGEGKAKSRQERLISLLQAEADAGDAKAQRLLRKREPQ</sequence>
<dbReference type="Gene3D" id="1.25.40.10">
    <property type="entry name" value="Tetratricopeptide repeat domain"/>
    <property type="match status" value="1"/>
</dbReference>
<evidence type="ECO:0000313" key="1">
    <source>
        <dbReference type="EMBL" id="VAX09146.1"/>
    </source>
</evidence>
<gene>
    <name evidence="1" type="ORF">MNBD_GAMMA26-2308</name>
</gene>
<name>A0A3B1AT35_9ZZZZ</name>
<accession>A0A3B1AT35</accession>
<protein>
    <recommendedName>
        <fullName evidence="2">Sel1 repeat family protein</fullName>
    </recommendedName>
</protein>
<dbReference type="SUPFAM" id="SSF81901">
    <property type="entry name" value="HCP-like"/>
    <property type="match status" value="1"/>
</dbReference>